<dbReference type="Pfam" id="PF00176">
    <property type="entry name" value="SNF2-rel_dom"/>
    <property type="match status" value="1"/>
</dbReference>
<reference evidence="4 5" key="1">
    <citation type="submission" date="2024-04" db="EMBL/GenBank/DDBJ databases">
        <title>Human intestinal bacterial collection.</title>
        <authorList>
            <person name="Pauvert C."/>
            <person name="Hitch T.C.A."/>
            <person name="Clavel T."/>
        </authorList>
    </citation>
    <scope>NUCLEOTIDE SEQUENCE [LARGE SCALE GENOMIC DNA]</scope>
    <source>
        <strain evidence="4 5">CLA-AA-H174</strain>
    </source>
</reference>
<feature type="domain" description="Helicase ATP-binding" evidence="2">
    <location>
        <begin position="500"/>
        <end position="656"/>
    </location>
</feature>
<dbReference type="Gene3D" id="3.40.50.300">
    <property type="entry name" value="P-loop containing nucleotide triphosphate hydrolases"/>
    <property type="match status" value="1"/>
</dbReference>
<dbReference type="InterPro" id="IPR027417">
    <property type="entry name" value="P-loop_NTPase"/>
</dbReference>
<accession>A0ABV1FX24</accession>
<evidence type="ECO:0000256" key="1">
    <source>
        <dbReference type="ARBA" id="ARBA00022801"/>
    </source>
</evidence>
<keyword evidence="1" id="KW-0378">Hydrolase</keyword>
<dbReference type="EMBL" id="JBBNGE010000012">
    <property type="protein sequence ID" value="MEQ2507716.1"/>
    <property type="molecule type" value="Genomic_DNA"/>
</dbReference>
<dbReference type="RefSeq" id="WP_349225844.1">
    <property type="nucleotide sequence ID" value="NZ_JBBNFG020000013.1"/>
</dbReference>
<dbReference type="SMART" id="SM00490">
    <property type="entry name" value="HELICc"/>
    <property type="match status" value="1"/>
</dbReference>
<dbReference type="Proteomes" id="UP001465717">
    <property type="component" value="Unassembled WGS sequence"/>
</dbReference>
<gene>
    <name evidence="4" type="ORF">AAAT87_05375</name>
</gene>
<evidence type="ECO:0000259" key="2">
    <source>
        <dbReference type="PROSITE" id="PS51192"/>
    </source>
</evidence>
<evidence type="ECO:0000313" key="4">
    <source>
        <dbReference type="EMBL" id="MEQ2507716.1"/>
    </source>
</evidence>
<dbReference type="InterPro" id="IPR038718">
    <property type="entry name" value="SNF2-like_sf"/>
</dbReference>
<sequence length="942" mass="108304">MSDFLTQFKKLQPITIAKSGKTMTGKEIFFMIRTGENDTFIIPVDKKLKPVEADYHYYSGDTAQLLRSIDSIKEEMAFQISWDESEATDVSLSQNPHLLYQLIRCKNLIDEKGHAISVHPDTSVLQLVLKKFGRNIEPHFIIAAKDSSDAEEYDGAKKYEANKLYFSLLSDSFVLSDNVIYTIAPIGDNYQQLSYFTTRFTEDMLEEYLSVFFSFIESVQVTYEYYTVEFSDTDIVPTPSLSFEKIDADKTLFLRLVESYKGLPLDFVQQFDLSMVASLSLDQKIVVKRLAHLPIDEITNNLRKEIIQYAPSKAAQKDVYVEDHLFIIPEETAGPFLLQSLPSLLRTYQLIGAEKLREYKVKPMTPKLNISLSSGIDFLEGDASITLEGEQFSLQQILSQYNKKKYIQLSDGNRAIIEDGYMRRLERIFKKKDKDGKVKVSFFDLPEIEDLINEPLEGEAFKHHREVYEGFNHLAEETLKAPKLNAQLRPYQAEGIKWIKYLYDNNLGGCLADDMGLGKTVQTIGVLTLIYPKVKKPTLIVMPRSLLFNWQNELKKFAPQLSVYTYYAGDRDIKEAMKHQVILTTYAIVRNDIETYSKQKFHYVILDESQNIKNTTTQTTQATLVLHAEHRLALSGTPVENNLTELYSLFRFLNPTMFGSLDDFNSRYTGPIQRDNDKDTLLSLRKKIFPFMLRRLKKDVLKDLPDRIEQTLFVEMSPEQHDFYERRRQYYYNQVRQTIAAEGIQKSQFVMFQALNELRRIASIPESLSDGHIKSPKLDLLTDTLLEAVANGHKVMVFFNFIAGIEELSERLDQNGVDYACMTGSTRDRKSIVERFQNDPQCRVMLMTLKTGGVGLNLTAADTVFIFEPWWNKAAEEQAINRLHRFGQKAKVLSYSLITQQTIEEKIQLLQQQKAELFEGLIGADSSSSKHLSEDDINFILG</sequence>
<dbReference type="SUPFAM" id="SSF52540">
    <property type="entry name" value="P-loop containing nucleoside triphosphate hydrolases"/>
    <property type="match status" value="2"/>
</dbReference>
<dbReference type="Pfam" id="PF00271">
    <property type="entry name" value="Helicase_C"/>
    <property type="match status" value="1"/>
</dbReference>
<organism evidence="4 5">
    <name type="scientific">Segatella sinensis</name>
    <dbReference type="NCBI Taxonomy" id="3085167"/>
    <lineage>
        <taxon>Bacteria</taxon>
        <taxon>Pseudomonadati</taxon>
        <taxon>Bacteroidota</taxon>
        <taxon>Bacteroidia</taxon>
        <taxon>Bacteroidales</taxon>
        <taxon>Prevotellaceae</taxon>
        <taxon>Segatella</taxon>
    </lineage>
</organism>
<evidence type="ECO:0000259" key="3">
    <source>
        <dbReference type="PROSITE" id="PS51194"/>
    </source>
</evidence>
<name>A0ABV1FX24_9BACT</name>
<evidence type="ECO:0000313" key="5">
    <source>
        <dbReference type="Proteomes" id="UP001465717"/>
    </source>
</evidence>
<dbReference type="InterPro" id="IPR001650">
    <property type="entry name" value="Helicase_C-like"/>
</dbReference>
<dbReference type="PROSITE" id="PS51194">
    <property type="entry name" value="HELICASE_CTER"/>
    <property type="match status" value="1"/>
</dbReference>
<dbReference type="InterPro" id="IPR049730">
    <property type="entry name" value="SNF2/RAD54-like_C"/>
</dbReference>
<feature type="domain" description="Helicase C-terminal" evidence="3">
    <location>
        <begin position="781"/>
        <end position="938"/>
    </location>
</feature>
<dbReference type="PROSITE" id="PS51192">
    <property type="entry name" value="HELICASE_ATP_BIND_1"/>
    <property type="match status" value="1"/>
</dbReference>
<dbReference type="PANTHER" id="PTHR10799">
    <property type="entry name" value="SNF2/RAD54 HELICASE FAMILY"/>
    <property type="match status" value="1"/>
</dbReference>
<protein>
    <submittedName>
        <fullName evidence="4">SNF2-related protein</fullName>
    </submittedName>
</protein>
<dbReference type="SMART" id="SM00487">
    <property type="entry name" value="DEXDc"/>
    <property type="match status" value="1"/>
</dbReference>
<dbReference type="CDD" id="cd18793">
    <property type="entry name" value="SF2_C_SNF"/>
    <property type="match status" value="1"/>
</dbReference>
<proteinExistence type="predicted"/>
<comment type="caution">
    <text evidence="4">The sequence shown here is derived from an EMBL/GenBank/DDBJ whole genome shotgun (WGS) entry which is preliminary data.</text>
</comment>
<dbReference type="Gene3D" id="3.40.50.10810">
    <property type="entry name" value="Tandem AAA-ATPase domain"/>
    <property type="match status" value="1"/>
</dbReference>
<dbReference type="InterPro" id="IPR000330">
    <property type="entry name" value="SNF2_N"/>
</dbReference>
<keyword evidence="5" id="KW-1185">Reference proteome</keyword>
<dbReference type="InterPro" id="IPR014001">
    <property type="entry name" value="Helicase_ATP-bd"/>
</dbReference>